<dbReference type="EMBL" id="JARIHO010000090">
    <property type="protein sequence ID" value="KAJ7306908.1"/>
    <property type="molecule type" value="Genomic_DNA"/>
</dbReference>
<reference evidence="1" key="1">
    <citation type="submission" date="2023-03" db="EMBL/GenBank/DDBJ databases">
        <title>Massive genome expansion in bonnet fungi (Mycena s.s.) driven by repeated elements and novel gene families across ecological guilds.</title>
        <authorList>
            <consortium name="Lawrence Berkeley National Laboratory"/>
            <person name="Harder C.B."/>
            <person name="Miyauchi S."/>
            <person name="Viragh M."/>
            <person name="Kuo A."/>
            <person name="Thoen E."/>
            <person name="Andreopoulos B."/>
            <person name="Lu D."/>
            <person name="Skrede I."/>
            <person name="Drula E."/>
            <person name="Henrissat B."/>
            <person name="Morin E."/>
            <person name="Kohler A."/>
            <person name="Barry K."/>
            <person name="LaButti K."/>
            <person name="Morin E."/>
            <person name="Salamov A."/>
            <person name="Lipzen A."/>
            <person name="Mereny Z."/>
            <person name="Hegedus B."/>
            <person name="Baldrian P."/>
            <person name="Stursova M."/>
            <person name="Weitz H."/>
            <person name="Taylor A."/>
            <person name="Grigoriev I.V."/>
            <person name="Nagy L.G."/>
            <person name="Martin F."/>
            <person name="Kauserud H."/>
        </authorList>
    </citation>
    <scope>NUCLEOTIDE SEQUENCE</scope>
    <source>
        <strain evidence="1">CBHHK002</strain>
    </source>
</reference>
<evidence type="ECO:0000313" key="2">
    <source>
        <dbReference type="Proteomes" id="UP001218218"/>
    </source>
</evidence>
<accession>A0AAD6Z4Q3</accession>
<keyword evidence="2" id="KW-1185">Reference proteome</keyword>
<gene>
    <name evidence="1" type="ORF">DFH08DRAFT_720382</name>
</gene>
<sequence>WGRISFLNGRDKMRGADLVKQLEGNMTRDASFIKYYHEVDKNRNHRRMAIALVRTAAYGQLLRIVEFIADLPVITNDKGEITQKPQTVLLAVVRPVKEIAKSQRLGTPYYQDGQFLPIEVVDVDDLSCLGARIPSTETGPRKWALCERHDAMGASPEDPES</sequence>
<dbReference type="AlphaFoldDB" id="A0AAD6Z4Q3"/>
<name>A0AAD6Z4Q3_9AGAR</name>
<proteinExistence type="predicted"/>
<protein>
    <submittedName>
        <fullName evidence="1">Uncharacterized protein</fullName>
    </submittedName>
</protein>
<feature type="non-terminal residue" evidence="1">
    <location>
        <position position="1"/>
    </location>
</feature>
<evidence type="ECO:0000313" key="1">
    <source>
        <dbReference type="EMBL" id="KAJ7306908.1"/>
    </source>
</evidence>
<organism evidence="1 2">
    <name type="scientific">Mycena albidolilacea</name>
    <dbReference type="NCBI Taxonomy" id="1033008"/>
    <lineage>
        <taxon>Eukaryota</taxon>
        <taxon>Fungi</taxon>
        <taxon>Dikarya</taxon>
        <taxon>Basidiomycota</taxon>
        <taxon>Agaricomycotina</taxon>
        <taxon>Agaricomycetes</taxon>
        <taxon>Agaricomycetidae</taxon>
        <taxon>Agaricales</taxon>
        <taxon>Marasmiineae</taxon>
        <taxon>Mycenaceae</taxon>
        <taxon>Mycena</taxon>
    </lineage>
</organism>
<dbReference type="Proteomes" id="UP001218218">
    <property type="component" value="Unassembled WGS sequence"/>
</dbReference>
<comment type="caution">
    <text evidence="1">The sequence shown here is derived from an EMBL/GenBank/DDBJ whole genome shotgun (WGS) entry which is preliminary data.</text>
</comment>